<evidence type="ECO:0000313" key="2">
    <source>
        <dbReference type="Proteomes" id="UP001055811"/>
    </source>
</evidence>
<reference evidence="2" key="1">
    <citation type="journal article" date="2022" name="Mol. Ecol. Resour.">
        <title>The genomes of chicory, endive, great burdock and yacon provide insights into Asteraceae palaeo-polyploidization history and plant inulin production.</title>
        <authorList>
            <person name="Fan W."/>
            <person name="Wang S."/>
            <person name="Wang H."/>
            <person name="Wang A."/>
            <person name="Jiang F."/>
            <person name="Liu H."/>
            <person name="Zhao H."/>
            <person name="Xu D."/>
            <person name="Zhang Y."/>
        </authorList>
    </citation>
    <scope>NUCLEOTIDE SEQUENCE [LARGE SCALE GENOMIC DNA]</scope>
    <source>
        <strain evidence="2">cv. Punajuju</strain>
    </source>
</reference>
<proteinExistence type="predicted"/>
<protein>
    <submittedName>
        <fullName evidence="1">Uncharacterized protein</fullName>
    </submittedName>
</protein>
<evidence type="ECO:0000313" key="1">
    <source>
        <dbReference type="EMBL" id="KAI3690161.1"/>
    </source>
</evidence>
<accession>A0ACB8YYI6</accession>
<gene>
    <name evidence="1" type="ORF">L2E82_48136</name>
</gene>
<name>A0ACB8YYI6_CICIN</name>
<sequence>MFSCESLPQPKTVLSVAASLTTSALLFRTIASDLIPTDYVKTLFKRISNQLTVVIDESDGLTPNQLFEAANTERIDVPTNSNARSELRFFELSFHKKHKETVLKKYLPYILKKATEMKDEKKAVNLHTVDYHRTDYWGSVVLNHPATFETMAMDPDKKAEI</sequence>
<keyword evidence="2" id="KW-1185">Reference proteome</keyword>
<dbReference type="Proteomes" id="UP001055811">
    <property type="component" value="Linkage Group LG09"/>
</dbReference>
<organism evidence="1 2">
    <name type="scientific">Cichorium intybus</name>
    <name type="common">Chicory</name>
    <dbReference type="NCBI Taxonomy" id="13427"/>
    <lineage>
        <taxon>Eukaryota</taxon>
        <taxon>Viridiplantae</taxon>
        <taxon>Streptophyta</taxon>
        <taxon>Embryophyta</taxon>
        <taxon>Tracheophyta</taxon>
        <taxon>Spermatophyta</taxon>
        <taxon>Magnoliopsida</taxon>
        <taxon>eudicotyledons</taxon>
        <taxon>Gunneridae</taxon>
        <taxon>Pentapetalae</taxon>
        <taxon>asterids</taxon>
        <taxon>campanulids</taxon>
        <taxon>Asterales</taxon>
        <taxon>Asteraceae</taxon>
        <taxon>Cichorioideae</taxon>
        <taxon>Cichorieae</taxon>
        <taxon>Cichoriinae</taxon>
        <taxon>Cichorium</taxon>
    </lineage>
</organism>
<comment type="caution">
    <text evidence="1">The sequence shown here is derived from an EMBL/GenBank/DDBJ whole genome shotgun (WGS) entry which is preliminary data.</text>
</comment>
<reference evidence="1 2" key="2">
    <citation type="journal article" date="2022" name="Mol. Ecol. Resour.">
        <title>The genomes of chicory, endive, great burdock and yacon provide insights into Asteraceae paleo-polyploidization history and plant inulin production.</title>
        <authorList>
            <person name="Fan W."/>
            <person name="Wang S."/>
            <person name="Wang H."/>
            <person name="Wang A."/>
            <person name="Jiang F."/>
            <person name="Liu H."/>
            <person name="Zhao H."/>
            <person name="Xu D."/>
            <person name="Zhang Y."/>
        </authorList>
    </citation>
    <scope>NUCLEOTIDE SEQUENCE [LARGE SCALE GENOMIC DNA]</scope>
    <source>
        <strain evidence="2">cv. Punajuju</strain>
        <tissue evidence="1">Leaves</tissue>
    </source>
</reference>
<dbReference type="EMBL" id="CM042017">
    <property type="protein sequence ID" value="KAI3690161.1"/>
    <property type="molecule type" value="Genomic_DNA"/>
</dbReference>